<protein>
    <submittedName>
        <fullName evidence="1">Uncharacterized protein</fullName>
    </submittedName>
</protein>
<reference evidence="1 2" key="1">
    <citation type="submission" date="2017-05" db="EMBL/GenBank/DDBJ databases">
        <title>Vagococcus spp. assemblies.</title>
        <authorList>
            <person name="Gulvik C.A."/>
        </authorList>
    </citation>
    <scope>NUCLEOTIDE SEQUENCE [LARGE SCALE GENOMIC DNA]</scope>
    <source>
        <strain evidence="1 2">NCFB 2497</strain>
    </source>
</reference>
<accession>A0A369B695</accession>
<evidence type="ECO:0000313" key="2">
    <source>
        <dbReference type="Proteomes" id="UP000288197"/>
    </source>
</evidence>
<dbReference type="GO" id="GO:0003677">
    <property type="term" value="F:DNA binding"/>
    <property type="evidence" value="ECO:0007669"/>
    <property type="project" value="InterPro"/>
</dbReference>
<proteinExistence type="predicted"/>
<evidence type="ECO:0000313" key="1">
    <source>
        <dbReference type="EMBL" id="RSU05531.1"/>
    </source>
</evidence>
<dbReference type="SUPFAM" id="SSF46894">
    <property type="entry name" value="C-terminal effector domain of the bipartite response regulators"/>
    <property type="match status" value="1"/>
</dbReference>
<comment type="caution">
    <text evidence="1">The sequence shown here is derived from an EMBL/GenBank/DDBJ whole genome shotgun (WGS) entry which is preliminary data.</text>
</comment>
<dbReference type="RefSeq" id="WP_114288858.1">
    <property type="nucleotide sequence ID" value="NZ_CP081461.1"/>
</dbReference>
<dbReference type="InterPro" id="IPR013325">
    <property type="entry name" value="RNA_pol_sigma_r2"/>
</dbReference>
<dbReference type="InterPro" id="IPR016032">
    <property type="entry name" value="Sig_transdc_resp-reg_C-effctor"/>
</dbReference>
<dbReference type="Gene3D" id="1.10.1740.10">
    <property type="match status" value="1"/>
</dbReference>
<dbReference type="NCBIfam" id="TIGR02937">
    <property type="entry name" value="sigma70-ECF"/>
    <property type="match status" value="1"/>
</dbReference>
<keyword evidence="2" id="KW-1185">Reference proteome</keyword>
<sequence>MKEEQELIRQAREGSEEAFECIFKKYMPIVLHQRSKSYLRFYDLDDWLQEGRIVCYQSIHRYDCYKNVTFGLFFKINFERWVISAIRFQEAQKRKINQVTDSLDYQIELKGEGLNGFQEDLKAETSLEYVFIRETLENFSTCLSDFERDVYEYVLQGEDMDSIAKHLNVSRQKVDCGYSRLKRKLKNKFS</sequence>
<dbReference type="SUPFAM" id="SSF88946">
    <property type="entry name" value="Sigma2 domain of RNA polymerase sigma factors"/>
    <property type="match status" value="1"/>
</dbReference>
<name>A0A369B695_9ENTE</name>
<dbReference type="Proteomes" id="UP000288197">
    <property type="component" value="Unassembled WGS sequence"/>
</dbReference>
<dbReference type="GO" id="GO:0003700">
    <property type="term" value="F:DNA-binding transcription factor activity"/>
    <property type="evidence" value="ECO:0007669"/>
    <property type="project" value="InterPro"/>
</dbReference>
<dbReference type="InterPro" id="IPR014284">
    <property type="entry name" value="RNA_pol_sigma-70_dom"/>
</dbReference>
<dbReference type="EMBL" id="NGJX01000001">
    <property type="protein sequence ID" value="RSU05531.1"/>
    <property type="molecule type" value="Genomic_DNA"/>
</dbReference>
<dbReference type="GO" id="GO:0006352">
    <property type="term" value="P:DNA-templated transcription initiation"/>
    <property type="evidence" value="ECO:0007669"/>
    <property type="project" value="InterPro"/>
</dbReference>
<dbReference type="OrthoDB" id="1767844at2"/>
<gene>
    <name evidence="1" type="ORF">CBF32_00605</name>
</gene>
<dbReference type="AlphaFoldDB" id="A0A369B695"/>
<organism evidence="1 2">
    <name type="scientific">Vagococcus fluvialis</name>
    <dbReference type="NCBI Taxonomy" id="2738"/>
    <lineage>
        <taxon>Bacteria</taxon>
        <taxon>Bacillati</taxon>
        <taxon>Bacillota</taxon>
        <taxon>Bacilli</taxon>
        <taxon>Lactobacillales</taxon>
        <taxon>Enterococcaceae</taxon>
        <taxon>Vagococcus</taxon>
    </lineage>
</organism>
<dbReference type="GeneID" id="63145590"/>